<dbReference type="EMBL" id="FNBP01000003">
    <property type="protein sequence ID" value="SDF81342.1"/>
    <property type="molecule type" value="Genomic_DNA"/>
</dbReference>
<sequence length="206" mass="21189">MPDNTTTPNTQSGSVKQQAGAAKDKATAAASSAAETAKTQARDIADTVSNEATNYAYQARDTAADEVKGVASALRTAADELRSGSPQERSFSQLADGLADVSDSMRDKDLGEMVDDLNGFAKRNPMVFLGGAALLGFVATRFAKASTDSPRGGYAGSGSGVEYDDDDRMDRPMTGTSPRPASNAPSTVPSRATATPASPSVVTGEK</sequence>
<feature type="compositionally biased region" description="Polar residues" evidence="1">
    <location>
        <begin position="174"/>
        <end position="206"/>
    </location>
</feature>
<reference evidence="3" key="1">
    <citation type="submission" date="2016-10" db="EMBL/GenBank/DDBJ databases">
        <authorList>
            <person name="Varghese N."/>
            <person name="Submissions S."/>
        </authorList>
    </citation>
    <scope>NUCLEOTIDE SEQUENCE [LARGE SCALE GENOMIC DNA]</scope>
    <source>
        <strain evidence="3">DSM 16477</strain>
    </source>
</reference>
<gene>
    <name evidence="2" type="ORF">SAMN04489759_103224</name>
</gene>
<keyword evidence="3" id="KW-1185">Reference proteome</keyword>
<feature type="region of interest" description="Disordered" evidence="1">
    <location>
        <begin position="78"/>
        <end position="99"/>
    </location>
</feature>
<evidence type="ECO:0000256" key="1">
    <source>
        <dbReference type="SAM" id="MobiDB-lite"/>
    </source>
</evidence>
<organism evidence="2 3">
    <name type="scientific">Sulfitobacter delicatus</name>
    <dbReference type="NCBI Taxonomy" id="218672"/>
    <lineage>
        <taxon>Bacteria</taxon>
        <taxon>Pseudomonadati</taxon>
        <taxon>Pseudomonadota</taxon>
        <taxon>Alphaproteobacteria</taxon>
        <taxon>Rhodobacterales</taxon>
        <taxon>Roseobacteraceae</taxon>
        <taxon>Sulfitobacter</taxon>
    </lineage>
</organism>
<accession>A0A1G7P4V6</accession>
<feature type="compositionally biased region" description="Low complexity" evidence="1">
    <location>
        <begin position="16"/>
        <end position="39"/>
    </location>
</feature>
<evidence type="ECO:0000313" key="3">
    <source>
        <dbReference type="Proteomes" id="UP000199399"/>
    </source>
</evidence>
<protein>
    <submittedName>
        <fullName evidence="2">Uncharacterized protein</fullName>
    </submittedName>
</protein>
<feature type="compositionally biased region" description="Polar residues" evidence="1">
    <location>
        <begin position="1"/>
        <end position="15"/>
    </location>
</feature>
<evidence type="ECO:0000313" key="2">
    <source>
        <dbReference type="EMBL" id="SDF81342.1"/>
    </source>
</evidence>
<feature type="compositionally biased region" description="Polar residues" evidence="1">
    <location>
        <begin position="84"/>
        <end position="93"/>
    </location>
</feature>
<proteinExistence type="predicted"/>
<dbReference type="Proteomes" id="UP000199399">
    <property type="component" value="Unassembled WGS sequence"/>
</dbReference>
<name>A0A1G7P4V6_9RHOB</name>
<feature type="region of interest" description="Disordered" evidence="1">
    <location>
        <begin position="146"/>
        <end position="206"/>
    </location>
</feature>
<feature type="region of interest" description="Disordered" evidence="1">
    <location>
        <begin position="1"/>
        <end position="45"/>
    </location>
</feature>
<dbReference type="AlphaFoldDB" id="A0A1G7P4V6"/>
<dbReference type="RefSeq" id="WP_093740779.1">
    <property type="nucleotide sequence ID" value="NZ_FNBP01000003.1"/>
</dbReference>
<dbReference type="STRING" id="218672.SAMN04489759_103224"/>
<dbReference type="OrthoDB" id="7744082at2"/>